<dbReference type="InterPro" id="IPR050707">
    <property type="entry name" value="HTH_MetabolicPath_Reg"/>
</dbReference>
<evidence type="ECO:0000256" key="1">
    <source>
        <dbReference type="ARBA" id="ARBA00023015"/>
    </source>
</evidence>
<keyword evidence="3" id="KW-0804">Transcription</keyword>
<dbReference type="SUPFAM" id="SSF55781">
    <property type="entry name" value="GAF domain-like"/>
    <property type="match status" value="1"/>
</dbReference>
<dbReference type="InterPro" id="IPR014757">
    <property type="entry name" value="Tscrpt_reg_IclR_C"/>
</dbReference>
<evidence type="ECO:0000256" key="3">
    <source>
        <dbReference type="ARBA" id="ARBA00023163"/>
    </source>
</evidence>
<dbReference type="PANTHER" id="PTHR30136:SF24">
    <property type="entry name" value="HTH-TYPE TRANSCRIPTIONAL REPRESSOR ALLR"/>
    <property type="match status" value="1"/>
</dbReference>
<keyword evidence="7" id="KW-1185">Reference proteome</keyword>
<protein>
    <submittedName>
        <fullName evidence="6">IclR family transcriptional regulator</fullName>
    </submittedName>
</protein>
<evidence type="ECO:0000259" key="5">
    <source>
        <dbReference type="PROSITE" id="PS51078"/>
    </source>
</evidence>
<dbReference type="PROSITE" id="PS51078">
    <property type="entry name" value="ICLR_ED"/>
    <property type="match status" value="1"/>
</dbReference>
<gene>
    <name evidence="6" type="ORF">GCM10022240_26520</name>
</gene>
<dbReference type="PANTHER" id="PTHR30136">
    <property type="entry name" value="HELIX-TURN-HELIX TRANSCRIPTIONAL REGULATOR, ICLR FAMILY"/>
    <property type="match status" value="1"/>
</dbReference>
<dbReference type="Pfam" id="PF09339">
    <property type="entry name" value="HTH_IclR"/>
    <property type="match status" value="1"/>
</dbReference>
<evidence type="ECO:0000313" key="6">
    <source>
        <dbReference type="EMBL" id="GAA3773282.1"/>
    </source>
</evidence>
<reference evidence="7" key="1">
    <citation type="journal article" date="2019" name="Int. J. Syst. Evol. Microbiol.">
        <title>The Global Catalogue of Microorganisms (GCM) 10K type strain sequencing project: providing services to taxonomists for standard genome sequencing and annotation.</title>
        <authorList>
            <consortium name="The Broad Institute Genomics Platform"/>
            <consortium name="The Broad Institute Genome Sequencing Center for Infectious Disease"/>
            <person name="Wu L."/>
            <person name="Ma J."/>
        </authorList>
    </citation>
    <scope>NUCLEOTIDE SEQUENCE [LARGE SCALE GENOMIC DNA]</scope>
    <source>
        <strain evidence="7">JCM 16950</strain>
    </source>
</reference>
<dbReference type="InterPro" id="IPR005471">
    <property type="entry name" value="Tscrpt_reg_IclR_N"/>
</dbReference>
<dbReference type="InterPro" id="IPR036388">
    <property type="entry name" value="WH-like_DNA-bd_sf"/>
</dbReference>
<dbReference type="Proteomes" id="UP001500540">
    <property type="component" value="Unassembled WGS sequence"/>
</dbReference>
<dbReference type="InterPro" id="IPR036390">
    <property type="entry name" value="WH_DNA-bd_sf"/>
</dbReference>
<accession>A0ABP7GRH0</accession>
<dbReference type="EMBL" id="BAABAF010000009">
    <property type="protein sequence ID" value="GAA3773282.1"/>
    <property type="molecule type" value="Genomic_DNA"/>
</dbReference>
<evidence type="ECO:0000256" key="2">
    <source>
        <dbReference type="ARBA" id="ARBA00023125"/>
    </source>
</evidence>
<sequence>MSRPNDARSVTSKVLAILDAFRPAEPELTLSQIAARAKLSKPTAHRRVAELVDWGALERDESGVFRIGVRLWEVASLAPRVLPLRELALPCLEDLLRLTNGNSQLAVRSGDEALFIERLRGRNTLRAHTAAANRLPLTAPAVGRALLAFSPSQLQEEVLSRPIRRFTEETVTDPDEMRRKLAEVREVGYAVSPRQIELGATSVGAPIFDRTGMVKAAIGVVFENDKIDPEHLASIVLTFARALSRVLGADISR</sequence>
<dbReference type="SUPFAM" id="SSF46785">
    <property type="entry name" value="Winged helix' DNA-binding domain"/>
    <property type="match status" value="1"/>
</dbReference>
<dbReference type="Gene3D" id="3.30.450.40">
    <property type="match status" value="1"/>
</dbReference>
<dbReference type="Pfam" id="PF01614">
    <property type="entry name" value="IclR_C"/>
    <property type="match status" value="1"/>
</dbReference>
<name>A0ABP7GRH0_9MICO</name>
<proteinExistence type="predicted"/>
<feature type="domain" description="HTH iclR-type" evidence="4">
    <location>
        <begin position="8"/>
        <end position="69"/>
    </location>
</feature>
<evidence type="ECO:0000259" key="4">
    <source>
        <dbReference type="PROSITE" id="PS51077"/>
    </source>
</evidence>
<dbReference type="PROSITE" id="PS51077">
    <property type="entry name" value="HTH_ICLR"/>
    <property type="match status" value="1"/>
</dbReference>
<keyword evidence="1" id="KW-0805">Transcription regulation</keyword>
<dbReference type="Gene3D" id="1.10.10.10">
    <property type="entry name" value="Winged helix-like DNA-binding domain superfamily/Winged helix DNA-binding domain"/>
    <property type="match status" value="1"/>
</dbReference>
<dbReference type="InterPro" id="IPR029016">
    <property type="entry name" value="GAF-like_dom_sf"/>
</dbReference>
<feature type="domain" description="IclR-ED" evidence="5">
    <location>
        <begin position="70"/>
        <end position="253"/>
    </location>
</feature>
<evidence type="ECO:0000313" key="7">
    <source>
        <dbReference type="Proteomes" id="UP001500540"/>
    </source>
</evidence>
<comment type="caution">
    <text evidence="6">The sequence shown here is derived from an EMBL/GenBank/DDBJ whole genome shotgun (WGS) entry which is preliminary data.</text>
</comment>
<organism evidence="6 7">
    <name type="scientific">Microbacterium kribbense</name>
    <dbReference type="NCBI Taxonomy" id="433645"/>
    <lineage>
        <taxon>Bacteria</taxon>
        <taxon>Bacillati</taxon>
        <taxon>Actinomycetota</taxon>
        <taxon>Actinomycetes</taxon>
        <taxon>Micrococcales</taxon>
        <taxon>Microbacteriaceae</taxon>
        <taxon>Microbacterium</taxon>
    </lineage>
</organism>
<keyword evidence="2" id="KW-0238">DNA-binding</keyword>
<dbReference type="SMART" id="SM00346">
    <property type="entry name" value="HTH_ICLR"/>
    <property type="match status" value="1"/>
</dbReference>